<organism evidence="2 3">
    <name type="scientific">Candidatus Ryanbacteria bacterium RIFCSPLOWO2_02_FULL_45_11c</name>
    <dbReference type="NCBI Taxonomy" id="1802128"/>
    <lineage>
        <taxon>Bacteria</taxon>
        <taxon>Candidatus Ryaniibacteriota</taxon>
    </lineage>
</organism>
<protein>
    <recommendedName>
        <fullName evidence="1">NYN domain-containing protein</fullName>
    </recommendedName>
</protein>
<sequence length="262" mass="30202">MFIPKTPIIQELAKREDVKFAVEKIDKLFVGKTNIYIDFANVRPWSEKLGWHISPNRLKQFLKSFKDVDSIKWYQGELIGDPRSKSEIKKLEHCKYEVRTKPVKIMRLPIDVSSISIQSPDLLKKFVRKALLRHYDIATVEFLNAKFKEMNKRGIFFIEDRKCNFDVEIGTDMRVDHLRDGIDTFVLWSGDSDFADPIKTLILGGKKVVLFATAGRVARELNALVKDGLFIVDIFELRDLICWKGEESPKSTKDPISGAPQL</sequence>
<dbReference type="Gene3D" id="3.40.50.1010">
    <property type="entry name" value="5'-nuclease"/>
    <property type="match status" value="1"/>
</dbReference>
<evidence type="ECO:0000313" key="2">
    <source>
        <dbReference type="EMBL" id="OGZ55198.1"/>
    </source>
</evidence>
<proteinExistence type="predicted"/>
<dbReference type="STRING" id="1802128.A3H64_02195"/>
<dbReference type="AlphaFoldDB" id="A0A1G2GZN1"/>
<feature type="domain" description="NYN" evidence="1">
    <location>
        <begin position="124"/>
        <end position="221"/>
    </location>
</feature>
<name>A0A1G2GZN1_9BACT</name>
<reference evidence="2 3" key="1">
    <citation type="journal article" date="2016" name="Nat. Commun.">
        <title>Thousands of microbial genomes shed light on interconnected biogeochemical processes in an aquifer system.</title>
        <authorList>
            <person name="Anantharaman K."/>
            <person name="Brown C.T."/>
            <person name="Hug L.A."/>
            <person name="Sharon I."/>
            <person name="Castelle C.J."/>
            <person name="Probst A.J."/>
            <person name="Thomas B.C."/>
            <person name="Singh A."/>
            <person name="Wilkins M.J."/>
            <person name="Karaoz U."/>
            <person name="Brodie E.L."/>
            <person name="Williams K.H."/>
            <person name="Hubbard S.S."/>
            <person name="Banfield J.F."/>
        </authorList>
    </citation>
    <scope>NUCLEOTIDE SEQUENCE [LARGE SCALE GENOMIC DNA]</scope>
</reference>
<evidence type="ECO:0000313" key="3">
    <source>
        <dbReference type="Proteomes" id="UP000178186"/>
    </source>
</evidence>
<dbReference type="GO" id="GO:0004540">
    <property type="term" value="F:RNA nuclease activity"/>
    <property type="evidence" value="ECO:0007669"/>
    <property type="project" value="InterPro"/>
</dbReference>
<dbReference type="InterPro" id="IPR047140">
    <property type="entry name" value="LabA"/>
</dbReference>
<dbReference type="PANTHER" id="PTHR35458">
    <property type="entry name" value="SLR0755 PROTEIN"/>
    <property type="match status" value="1"/>
</dbReference>
<dbReference type="PANTHER" id="PTHR35458:SF2">
    <property type="entry name" value="SLR0755 PROTEIN"/>
    <property type="match status" value="1"/>
</dbReference>
<comment type="caution">
    <text evidence="2">The sequence shown here is derived from an EMBL/GenBank/DDBJ whole genome shotgun (WGS) entry which is preliminary data.</text>
</comment>
<gene>
    <name evidence="2" type="ORF">A3H64_02195</name>
</gene>
<dbReference type="InterPro" id="IPR021139">
    <property type="entry name" value="NYN"/>
</dbReference>
<evidence type="ECO:0000259" key="1">
    <source>
        <dbReference type="Pfam" id="PF01936"/>
    </source>
</evidence>
<dbReference type="EMBL" id="MHNY01000031">
    <property type="protein sequence ID" value="OGZ55198.1"/>
    <property type="molecule type" value="Genomic_DNA"/>
</dbReference>
<dbReference type="Pfam" id="PF01936">
    <property type="entry name" value="NYN"/>
    <property type="match status" value="1"/>
</dbReference>
<accession>A0A1G2GZN1</accession>
<dbReference type="Proteomes" id="UP000178186">
    <property type="component" value="Unassembled WGS sequence"/>
</dbReference>